<evidence type="ECO:0000313" key="4">
    <source>
        <dbReference type="Proteomes" id="UP000269721"/>
    </source>
</evidence>
<evidence type="ECO:0000256" key="2">
    <source>
        <dbReference type="SAM" id="SignalP"/>
    </source>
</evidence>
<organism evidence="3 4">
    <name type="scientific">Blyttiomyces helicus</name>
    <dbReference type="NCBI Taxonomy" id="388810"/>
    <lineage>
        <taxon>Eukaryota</taxon>
        <taxon>Fungi</taxon>
        <taxon>Fungi incertae sedis</taxon>
        <taxon>Chytridiomycota</taxon>
        <taxon>Chytridiomycota incertae sedis</taxon>
        <taxon>Chytridiomycetes</taxon>
        <taxon>Chytridiomycetes incertae sedis</taxon>
        <taxon>Blyttiomyces</taxon>
    </lineage>
</organism>
<keyword evidence="2" id="KW-0732">Signal</keyword>
<evidence type="ECO:0000313" key="3">
    <source>
        <dbReference type="EMBL" id="RKO91591.1"/>
    </source>
</evidence>
<sequence>MQAFVPLLLLLAAVAVGAQAPEHNLTGLSLISCPAINGRNDALFLYGCDQPTGVWSYDIPTSEWTQLATTQPHYNATLAEYISAAYASSPSPDGSSTKFALDPQNVSAPGVWAPVPPAQPPSTLWRSARFAIGDSLFFVGGSANITALTNATQTNTTDTGEWTEGPHFSNNVHGGLFLVIGRGEGGGTWQQTIVMLGGNGNPQPGMEVYTFDPQDGDSPEWVERAVTVASGSVAPTSLSEVTCAAVGSVLFVFSEKDRTNFAATRQDSSATRLRPAYGDFTPDAEYRPASPVATLRPTSSVGTLRPSRAARVRWTTSSPTSHRDASTTVDRLSESPAMAPRTRIPIYHGIAEFEPTGSSEIARHIGDEILIRIQSARAAAFARAAALVLLLLLAVVAVDALPPSRDLAGLNLVSGPTINGDQDALILYGGGQPTAYASAALCFNNTIYDTLPDGTFTKFALDPNNIYETVRGEWTEGPQFNHSVSNAAGASVEFGYAYGGLATITPPTFYGDMNAVFLSSDSLFLESSPLPRQQACLANWYG</sequence>
<keyword evidence="4" id="KW-1185">Reference proteome</keyword>
<dbReference type="InterPro" id="IPR015915">
    <property type="entry name" value="Kelch-typ_b-propeller"/>
</dbReference>
<feature type="region of interest" description="Disordered" evidence="1">
    <location>
        <begin position="312"/>
        <end position="335"/>
    </location>
</feature>
<feature type="compositionally biased region" description="Polar residues" evidence="1">
    <location>
        <begin position="314"/>
        <end position="330"/>
    </location>
</feature>
<feature type="chain" id="PRO_5021029739" evidence="2">
    <location>
        <begin position="19"/>
        <end position="542"/>
    </location>
</feature>
<feature type="signal peptide" evidence="2">
    <location>
        <begin position="1"/>
        <end position="18"/>
    </location>
</feature>
<dbReference type="AlphaFoldDB" id="A0A4P9WFP2"/>
<proteinExistence type="predicted"/>
<dbReference type="Gene3D" id="2.120.10.80">
    <property type="entry name" value="Kelch-type beta propeller"/>
    <property type="match status" value="1"/>
</dbReference>
<reference evidence="4" key="1">
    <citation type="journal article" date="2018" name="Nat. Microbiol.">
        <title>Leveraging single-cell genomics to expand the fungal tree of life.</title>
        <authorList>
            <person name="Ahrendt S.R."/>
            <person name="Quandt C.A."/>
            <person name="Ciobanu D."/>
            <person name="Clum A."/>
            <person name="Salamov A."/>
            <person name="Andreopoulos B."/>
            <person name="Cheng J.F."/>
            <person name="Woyke T."/>
            <person name="Pelin A."/>
            <person name="Henrissat B."/>
            <person name="Reynolds N.K."/>
            <person name="Benny G.L."/>
            <person name="Smith M.E."/>
            <person name="James T.Y."/>
            <person name="Grigoriev I.V."/>
        </authorList>
    </citation>
    <scope>NUCLEOTIDE SEQUENCE [LARGE SCALE GENOMIC DNA]</scope>
</reference>
<dbReference type="SUPFAM" id="SSF117281">
    <property type="entry name" value="Kelch motif"/>
    <property type="match status" value="1"/>
</dbReference>
<name>A0A4P9WFP2_9FUNG</name>
<protein>
    <submittedName>
        <fullName evidence="3">Uncharacterized protein</fullName>
    </submittedName>
</protein>
<gene>
    <name evidence="3" type="ORF">BDK51DRAFT_27933</name>
</gene>
<evidence type="ECO:0000256" key="1">
    <source>
        <dbReference type="SAM" id="MobiDB-lite"/>
    </source>
</evidence>
<dbReference type="Proteomes" id="UP000269721">
    <property type="component" value="Unassembled WGS sequence"/>
</dbReference>
<accession>A0A4P9WFP2</accession>
<dbReference type="EMBL" id="KZ994997">
    <property type="protein sequence ID" value="RKO91591.1"/>
    <property type="molecule type" value="Genomic_DNA"/>
</dbReference>